<evidence type="ECO:0000313" key="3">
    <source>
        <dbReference type="Proteomes" id="UP000294527"/>
    </source>
</evidence>
<dbReference type="EMBL" id="SLTU01000007">
    <property type="protein sequence ID" value="TDA71138.1"/>
    <property type="molecule type" value="Genomic_DNA"/>
</dbReference>
<protein>
    <submittedName>
        <fullName evidence="2">Uncharacterized protein</fullName>
    </submittedName>
</protein>
<dbReference type="Proteomes" id="UP000294527">
    <property type="component" value="Unassembled WGS sequence"/>
</dbReference>
<evidence type="ECO:0000313" key="1">
    <source>
        <dbReference type="EMBL" id="TDA71138.1"/>
    </source>
</evidence>
<comment type="caution">
    <text evidence="2">The sequence shown here is derived from an EMBL/GenBank/DDBJ whole genome shotgun (WGS) entry which is preliminary data.</text>
</comment>
<dbReference type="AlphaFoldDB" id="A0A4R4GAD4"/>
<sequence>MQYSTYRKKWLLDKTKTYYGRTDLRILWGEHNHTGTQPLQLFPEKEDYTTGKTERHPLGEKQTIEADCQSGGEISDYLSTALKG</sequence>
<organism evidence="2 3">
    <name type="scientific">Phocaeicola dorei</name>
    <dbReference type="NCBI Taxonomy" id="357276"/>
    <lineage>
        <taxon>Bacteria</taxon>
        <taxon>Pseudomonadati</taxon>
        <taxon>Bacteroidota</taxon>
        <taxon>Bacteroidia</taxon>
        <taxon>Bacteroidales</taxon>
        <taxon>Bacteroidaceae</taxon>
        <taxon>Phocaeicola</taxon>
    </lineage>
</organism>
<accession>A0A4R4GAD4</accession>
<reference evidence="2 3" key="1">
    <citation type="journal article" date="2019" name="Nat. Microbiol.">
        <title>Genomic variation and strain-specific functional adaptation in the human gut microbiome during early life.</title>
        <authorList>
            <person name="Vatanen T."/>
            <person name="Plichta D.R."/>
            <person name="Somani J."/>
            <person name="Munch P.C."/>
            <person name="Arthur T.D."/>
            <person name="Hall A.B."/>
            <person name="Rudolf S."/>
            <person name="Oakeley E.J."/>
            <person name="Ke X."/>
            <person name="Young R.A."/>
            <person name="Haiser H.J."/>
            <person name="Kolde R."/>
            <person name="Yassour M."/>
            <person name="Luopajarvi K."/>
            <person name="Siljander H."/>
            <person name="Virtanen S.M."/>
            <person name="Ilonen J."/>
            <person name="Uibo R."/>
            <person name="Tillmann V."/>
            <person name="Mokurov S."/>
            <person name="Dorshakova N."/>
            <person name="Porter J.A."/>
            <person name="McHardy A.C."/>
            <person name="Lahdesmaki H."/>
            <person name="Vlamakis H."/>
            <person name="Huttenhower C."/>
            <person name="Knip M."/>
            <person name="Xavier R.J."/>
        </authorList>
    </citation>
    <scope>NUCLEOTIDE SEQUENCE [LARGE SCALE GENOMIC DNA]</scope>
    <source>
        <strain evidence="2 3">RJX1047</strain>
    </source>
</reference>
<dbReference type="EMBL" id="SLTU01000007">
    <property type="protein sequence ID" value="TDA71142.1"/>
    <property type="molecule type" value="Genomic_DNA"/>
</dbReference>
<name>A0A4R4GAD4_9BACT</name>
<evidence type="ECO:0000313" key="2">
    <source>
        <dbReference type="EMBL" id="TDA71142.1"/>
    </source>
</evidence>
<proteinExistence type="predicted"/>
<gene>
    <name evidence="1" type="ORF">E1I98_25015</name>
    <name evidence="2" type="ORF">E1I98_25505</name>
</gene>